<gene>
    <name evidence="2" type="ORF">HX882_30655</name>
</gene>
<comment type="caution">
    <text evidence="2">The sequence shown here is derived from an EMBL/GenBank/DDBJ whole genome shotgun (WGS) entry which is preliminary data.</text>
</comment>
<dbReference type="RefSeq" id="WP_177105623.1">
    <property type="nucleotide sequence ID" value="NZ_JACAQB010000028.1"/>
</dbReference>
<organism evidence="2 3">
    <name type="scientific">Pseudomonas gingeri</name>
    <dbReference type="NCBI Taxonomy" id="117681"/>
    <lineage>
        <taxon>Bacteria</taxon>
        <taxon>Pseudomonadati</taxon>
        <taxon>Pseudomonadota</taxon>
        <taxon>Gammaproteobacteria</taxon>
        <taxon>Pseudomonadales</taxon>
        <taxon>Pseudomonadaceae</taxon>
        <taxon>Pseudomonas</taxon>
    </lineage>
</organism>
<reference evidence="2 3" key="1">
    <citation type="submission" date="2020-04" db="EMBL/GenBank/DDBJ databases">
        <title>Molecular characterization of pseudomonads from Agaricus bisporus reveal novel blotch 2 pathogens in Western Europe.</title>
        <authorList>
            <person name="Taparia T."/>
            <person name="Krijger M."/>
            <person name="Haynes E."/>
            <person name="Elpinstone J.G."/>
            <person name="Noble R."/>
            <person name="Van Der Wolf J."/>
        </authorList>
    </citation>
    <scope>NUCLEOTIDE SEQUENCE [LARGE SCALE GENOMIC DNA]</scope>
    <source>
        <strain evidence="2 3">H7001</strain>
    </source>
</reference>
<dbReference type="Pfam" id="PF13930">
    <property type="entry name" value="Endonuclea_NS_2"/>
    <property type="match status" value="1"/>
</dbReference>
<sequence>MSGGSGPSASIRPPGFVTGGCPNHHQRGHLIGNQLGGSGTDPNNLVTLTEGSNHPFMYEYEKLVYDYVKGHSGSKFTYLVTANYDTTKYYVAPAAPGGAASGAMSNPYCPLPCPESLTIEFFSTDGNGAKTYPIPVNAMTPTGFNSAYCGPVTVQNGGYKFHEGSLTHIKNNCWAT</sequence>
<keyword evidence="2" id="KW-0378">Hydrolase</keyword>
<name>A0A7Y7XJY3_9PSED</name>
<dbReference type="Gene3D" id="3.40.570.10">
    <property type="entry name" value="Extracellular Endonuclease, subunit A"/>
    <property type="match status" value="1"/>
</dbReference>
<evidence type="ECO:0000313" key="2">
    <source>
        <dbReference type="EMBL" id="NWC00244.1"/>
    </source>
</evidence>
<dbReference type="EMBL" id="JACAQB010000028">
    <property type="protein sequence ID" value="NWC00244.1"/>
    <property type="molecule type" value="Genomic_DNA"/>
</dbReference>
<dbReference type="InterPro" id="IPR044927">
    <property type="entry name" value="Endonuclea_NS_2"/>
</dbReference>
<keyword evidence="2" id="KW-0255">Endonuclease</keyword>
<evidence type="ECO:0000259" key="1">
    <source>
        <dbReference type="Pfam" id="PF13930"/>
    </source>
</evidence>
<proteinExistence type="predicted"/>
<evidence type="ECO:0000313" key="3">
    <source>
        <dbReference type="Proteomes" id="UP000539985"/>
    </source>
</evidence>
<dbReference type="GO" id="GO:0004519">
    <property type="term" value="F:endonuclease activity"/>
    <property type="evidence" value="ECO:0007669"/>
    <property type="project" value="UniProtKB-KW"/>
</dbReference>
<protein>
    <submittedName>
        <fullName evidence="2">DNA/RNA non-specific endonuclease</fullName>
    </submittedName>
</protein>
<dbReference type="AlphaFoldDB" id="A0A7Y7XJY3"/>
<dbReference type="InterPro" id="IPR044929">
    <property type="entry name" value="DNA/RNA_non-sp_Endonuclease_sf"/>
</dbReference>
<accession>A0A7Y7XJY3</accession>
<keyword evidence="2" id="KW-0540">Nuclease</keyword>
<dbReference type="Proteomes" id="UP000539985">
    <property type="component" value="Unassembled WGS sequence"/>
</dbReference>
<feature type="domain" description="Type VII secretion system protein EssD-like" evidence="1">
    <location>
        <begin position="11"/>
        <end position="85"/>
    </location>
</feature>